<evidence type="ECO:0000259" key="4">
    <source>
        <dbReference type="Pfam" id="PF01551"/>
    </source>
</evidence>
<feature type="coiled-coil region" evidence="2">
    <location>
        <begin position="42"/>
        <end position="132"/>
    </location>
</feature>
<dbReference type="SUPFAM" id="SSF57997">
    <property type="entry name" value="Tropomyosin"/>
    <property type="match status" value="1"/>
</dbReference>
<dbReference type="PANTHER" id="PTHR21666">
    <property type="entry name" value="PEPTIDASE-RELATED"/>
    <property type="match status" value="1"/>
</dbReference>
<dbReference type="PANTHER" id="PTHR21666:SF289">
    <property type="entry name" value="L-ALA--D-GLU ENDOPEPTIDASE"/>
    <property type="match status" value="1"/>
</dbReference>
<reference evidence="5 6" key="1">
    <citation type="submission" date="2023-12" db="EMBL/GenBank/DDBJ databases">
        <title>Sinomonas terricola sp. nov, isolated from litchi orchard soil in Guangdong, PR China.</title>
        <authorList>
            <person name="Jiaxin W."/>
            <person name="Yang Z."/>
            <person name="Honghui Z."/>
        </authorList>
    </citation>
    <scope>NUCLEOTIDE SEQUENCE [LARGE SCALE GENOMIC DNA]</scope>
    <source>
        <strain evidence="5 6">JGH33</strain>
    </source>
</reference>
<dbReference type="Proteomes" id="UP001304769">
    <property type="component" value="Unassembled WGS sequence"/>
</dbReference>
<proteinExistence type="predicted"/>
<sequence>MASVIHTPTVGRRAAAATLRAAAAAAAIALTVSVAATGPARADDLDNQKANLDQQAQQVRSSLEFLEGRIAQTASDLANYRAQLPGAQQALLEAQGRVAAATKEAEALAVRVDAAQQDKAEITEQLNEDRGKAQETKKLIGQIASQAYESGGVPPDLSLLFGNSGSGSLPGSIDLTNQAIRTQNAELERLNQQTAANVNLEARLEAVEEQIRDLKAEADAALAREQAARDDAAAKKAAIDNLVADTERLNQELEAQRPTIQKQIADVRAQQDTVAVQIGDRDRRLREQWLAEQAARNQSTQIGSPSAFGLRHPFAYDIPITSGFGWRPTPPGTIDFFGTGGYMHTGIDFGAPCGTPVYAAAAGTVTVGGWTTGGGGWTVMISHGVIQGNAMTTVYYHNSSVVVSPGQSVAQGQLIAYSGSTGNSTGCHAHFETWLNGSPVDPMTLL</sequence>
<evidence type="ECO:0000256" key="2">
    <source>
        <dbReference type="SAM" id="Coils"/>
    </source>
</evidence>
<keyword evidence="6" id="KW-1185">Reference proteome</keyword>
<dbReference type="InterPro" id="IPR050570">
    <property type="entry name" value="Cell_wall_metabolism_enzyme"/>
</dbReference>
<gene>
    <name evidence="5" type="ORF">SPF06_09290</name>
</gene>
<evidence type="ECO:0000313" key="5">
    <source>
        <dbReference type="EMBL" id="MEA5454912.1"/>
    </source>
</evidence>
<evidence type="ECO:0000313" key="6">
    <source>
        <dbReference type="Proteomes" id="UP001304769"/>
    </source>
</evidence>
<dbReference type="EMBL" id="JAYGGQ010000005">
    <property type="protein sequence ID" value="MEA5454912.1"/>
    <property type="molecule type" value="Genomic_DNA"/>
</dbReference>
<dbReference type="Gene3D" id="2.70.70.10">
    <property type="entry name" value="Glucose Permease (Domain IIA)"/>
    <property type="match status" value="1"/>
</dbReference>
<feature type="coiled-coil region" evidence="2">
    <location>
        <begin position="173"/>
        <end position="270"/>
    </location>
</feature>
<dbReference type="SUPFAM" id="SSF51261">
    <property type="entry name" value="Duplicated hybrid motif"/>
    <property type="match status" value="1"/>
</dbReference>
<feature type="signal peptide" evidence="3">
    <location>
        <begin position="1"/>
        <end position="42"/>
    </location>
</feature>
<accession>A0ABU5T5G9</accession>
<dbReference type="InterPro" id="IPR016047">
    <property type="entry name" value="M23ase_b-sheet_dom"/>
</dbReference>
<protein>
    <submittedName>
        <fullName evidence="5">Peptidoglycan DD-metalloendopeptidase family protein</fullName>
    </submittedName>
</protein>
<dbReference type="RefSeq" id="WP_323278757.1">
    <property type="nucleotide sequence ID" value="NZ_JAYGGQ010000005.1"/>
</dbReference>
<comment type="caution">
    <text evidence="5">The sequence shown here is derived from an EMBL/GenBank/DDBJ whole genome shotgun (WGS) entry which is preliminary data.</text>
</comment>
<keyword evidence="2" id="KW-0175">Coiled coil</keyword>
<feature type="domain" description="M23ase beta-sheet core" evidence="4">
    <location>
        <begin position="343"/>
        <end position="442"/>
    </location>
</feature>
<keyword evidence="1 3" id="KW-0732">Signal</keyword>
<dbReference type="CDD" id="cd12797">
    <property type="entry name" value="M23_peptidase"/>
    <property type="match status" value="1"/>
</dbReference>
<name>A0ABU5T5G9_9MICC</name>
<dbReference type="Gene3D" id="1.20.5.340">
    <property type="match status" value="1"/>
</dbReference>
<dbReference type="InterPro" id="IPR011055">
    <property type="entry name" value="Dup_hybrid_motif"/>
</dbReference>
<evidence type="ECO:0000256" key="1">
    <source>
        <dbReference type="ARBA" id="ARBA00022729"/>
    </source>
</evidence>
<feature type="chain" id="PRO_5045490463" evidence="3">
    <location>
        <begin position="43"/>
        <end position="446"/>
    </location>
</feature>
<organism evidence="5 6">
    <name type="scientific">Sinomonas terricola</name>
    <dbReference type="NCBI Taxonomy" id="3110330"/>
    <lineage>
        <taxon>Bacteria</taxon>
        <taxon>Bacillati</taxon>
        <taxon>Actinomycetota</taxon>
        <taxon>Actinomycetes</taxon>
        <taxon>Micrococcales</taxon>
        <taxon>Micrococcaceae</taxon>
        <taxon>Sinomonas</taxon>
    </lineage>
</organism>
<dbReference type="Pfam" id="PF01551">
    <property type="entry name" value="Peptidase_M23"/>
    <property type="match status" value="1"/>
</dbReference>
<evidence type="ECO:0000256" key="3">
    <source>
        <dbReference type="SAM" id="SignalP"/>
    </source>
</evidence>